<feature type="transmembrane region" description="Helical" evidence="2">
    <location>
        <begin position="129"/>
        <end position="148"/>
    </location>
</feature>
<reference evidence="3 4" key="1">
    <citation type="journal article" date="2019" name="Int. J. Syst. Evol. Microbiol.">
        <title>The Global Catalogue of Microorganisms (GCM) 10K type strain sequencing project: providing services to taxonomists for standard genome sequencing and annotation.</title>
        <authorList>
            <consortium name="The Broad Institute Genomics Platform"/>
            <consortium name="The Broad Institute Genome Sequencing Center for Infectious Disease"/>
            <person name="Wu L."/>
            <person name="Ma J."/>
        </authorList>
    </citation>
    <scope>NUCLEOTIDE SEQUENCE [LARGE SCALE GENOMIC DNA]</scope>
    <source>
        <strain evidence="3 4">JCM 14322</strain>
    </source>
</reference>
<name>A0ABN2M3S0_9MICO</name>
<accession>A0ABN2M3S0</accession>
<feature type="transmembrane region" description="Helical" evidence="2">
    <location>
        <begin position="270"/>
        <end position="290"/>
    </location>
</feature>
<evidence type="ECO:0000313" key="3">
    <source>
        <dbReference type="EMBL" id="GAA1808596.1"/>
    </source>
</evidence>
<evidence type="ECO:0000313" key="4">
    <source>
        <dbReference type="Proteomes" id="UP001500002"/>
    </source>
</evidence>
<feature type="transmembrane region" description="Helical" evidence="2">
    <location>
        <begin position="296"/>
        <end position="316"/>
    </location>
</feature>
<feature type="transmembrane region" description="Helical" evidence="2">
    <location>
        <begin position="347"/>
        <end position="370"/>
    </location>
</feature>
<feature type="transmembrane region" description="Helical" evidence="2">
    <location>
        <begin position="87"/>
        <end position="108"/>
    </location>
</feature>
<proteinExistence type="predicted"/>
<protein>
    <recommendedName>
        <fullName evidence="5">DUF998 domain-containing protein</fullName>
    </recommendedName>
</protein>
<feature type="transmembrane region" description="Helical" evidence="2">
    <location>
        <begin position="154"/>
        <end position="176"/>
    </location>
</feature>
<organism evidence="3 4">
    <name type="scientific">Agromyces neolithicus</name>
    <dbReference type="NCBI Taxonomy" id="269420"/>
    <lineage>
        <taxon>Bacteria</taxon>
        <taxon>Bacillati</taxon>
        <taxon>Actinomycetota</taxon>
        <taxon>Actinomycetes</taxon>
        <taxon>Micrococcales</taxon>
        <taxon>Microbacteriaceae</taxon>
        <taxon>Agromyces</taxon>
    </lineage>
</organism>
<feature type="transmembrane region" description="Helical" evidence="2">
    <location>
        <begin position="188"/>
        <end position="206"/>
    </location>
</feature>
<keyword evidence="2" id="KW-1133">Transmembrane helix</keyword>
<feature type="transmembrane region" description="Helical" evidence="2">
    <location>
        <begin position="226"/>
        <end position="249"/>
    </location>
</feature>
<keyword evidence="4" id="KW-1185">Reference proteome</keyword>
<keyword evidence="2" id="KW-0472">Membrane</keyword>
<dbReference type="Proteomes" id="UP001500002">
    <property type="component" value="Unassembled WGS sequence"/>
</dbReference>
<evidence type="ECO:0000256" key="2">
    <source>
        <dbReference type="SAM" id="Phobius"/>
    </source>
</evidence>
<gene>
    <name evidence="3" type="ORF">GCM10009749_16300</name>
</gene>
<evidence type="ECO:0008006" key="5">
    <source>
        <dbReference type="Google" id="ProtNLM"/>
    </source>
</evidence>
<feature type="transmembrane region" description="Helical" evidence="2">
    <location>
        <begin position="49"/>
        <end position="67"/>
    </location>
</feature>
<sequence length="506" mass="54290">MRAVAMSATQHRGQLQQQSIVPGTAGRVTHVRPRVAPATDTRLDRLGSLVRRTYAVLIACAVSVVLYRALTPRFANSAAAPGFDPLWVAPALAGGAAVGAALVVASASRTGLSAIERLGLPSPGTMSRSVANGLTWAALAMLAVHFTADAFRPVPGGHLAVGLALALAMGVCTWQLHRRAIEHEAYRTFNLVAMLLAAGSLASMSITPTGEWWVHNFSTLGTSGDFAAMCFNVAVATSGGGIAGLSALLTRGIAFGGFGIRRGARTVIRSLIGVVGFGLMGVGWVPISYAPDVHNAFALGAAAGFALLCIGAPWYAERMPRPFVWFSMTTLLLEVGAMVAYDGLHLFNLTVFEVVAFTLVFAWLIVFVAVTSAHRHEYGETDDAAPRRGIRLAQARRSRSAHSRAESSATHGVVLVRGPTCTGSRTPTRRNDGERPRCTAPRRHRSDHAREHCRRCGRDRATRRATPLRHDRRRRARGRVAIPARAGSDRVHAYDRAARVRRQRAR</sequence>
<evidence type="ECO:0000256" key="1">
    <source>
        <dbReference type="SAM" id="MobiDB-lite"/>
    </source>
</evidence>
<feature type="transmembrane region" description="Helical" evidence="2">
    <location>
        <begin position="323"/>
        <end position="341"/>
    </location>
</feature>
<comment type="caution">
    <text evidence="3">The sequence shown here is derived from an EMBL/GenBank/DDBJ whole genome shotgun (WGS) entry which is preliminary data.</text>
</comment>
<feature type="region of interest" description="Disordered" evidence="1">
    <location>
        <begin position="417"/>
        <end position="451"/>
    </location>
</feature>
<keyword evidence="2" id="KW-0812">Transmembrane</keyword>
<dbReference type="EMBL" id="BAAANJ010000005">
    <property type="protein sequence ID" value="GAA1808596.1"/>
    <property type="molecule type" value="Genomic_DNA"/>
</dbReference>